<dbReference type="Gene3D" id="2.70.70.10">
    <property type="entry name" value="Glucose Permease (Domain IIA)"/>
    <property type="match status" value="1"/>
</dbReference>
<dbReference type="PANTHER" id="PTHR21666">
    <property type="entry name" value="PEPTIDASE-RELATED"/>
    <property type="match status" value="1"/>
</dbReference>
<gene>
    <name evidence="3" type="ordered locus">Oter_2599</name>
</gene>
<proteinExistence type="predicted"/>
<dbReference type="CDD" id="cd12797">
    <property type="entry name" value="M23_peptidase"/>
    <property type="match status" value="1"/>
</dbReference>
<dbReference type="InterPro" id="IPR050570">
    <property type="entry name" value="Cell_wall_metabolism_enzyme"/>
</dbReference>
<name>B1ZTZ9_OPITP</name>
<dbReference type="GO" id="GO:0004222">
    <property type="term" value="F:metalloendopeptidase activity"/>
    <property type="evidence" value="ECO:0007669"/>
    <property type="project" value="TreeGrafter"/>
</dbReference>
<dbReference type="STRING" id="452637.Oter_2599"/>
<dbReference type="RefSeq" id="WP_012375416.1">
    <property type="nucleotide sequence ID" value="NC_010571.1"/>
</dbReference>
<protein>
    <submittedName>
        <fullName evidence="3">Peptidase M23</fullName>
    </submittedName>
</protein>
<dbReference type="eggNOG" id="COG0739">
    <property type="taxonomic scope" value="Bacteria"/>
</dbReference>
<evidence type="ECO:0000259" key="2">
    <source>
        <dbReference type="Pfam" id="PF01551"/>
    </source>
</evidence>
<dbReference type="InterPro" id="IPR016047">
    <property type="entry name" value="M23ase_b-sheet_dom"/>
</dbReference>
<evidence type="ECO:0000256" key="1">
    <source>
        <dbReference type="SAM" id="MobiDB-lite"/>
    </source>
</evidence>
<organism evidence="3 4">
    <name type="scientific">Opitutus terrae (strain DSM 11246 / JCM 15787 / PB90-1)</name>
    <dbReference type="NCBI Taxonomy" id="452637"/>
    <lineage>
        <taxon>Bacteria</taxon>
        <taxon>Pseudomonadati</taxon>
        <taxon>Verrucomicrobiota</taxon>
        <taxon>Opitutia</taxon>
        <taxon>Opitutales</taxon>
        <taxon>Opitutaceae</taxon>
        <taxon>Opitutus</taxon>
    </lineage>
</organism>
<reference evidence="3 4" key="1">
    <citation type="journal article" date="2011" name="J. Bacteriol.">
        <title>Genome sequence of the verrucomicrobium Opitutus terrae PB90-1, an abundant inhabitant of rice paddy soil ecosystems.</title>
        <authorList>
            <person name="van Passel M.W."/>
            <person name="Kant R."/>
            <person name="Palva A."/>
            <person name="Copeland A."/>
            <person name="Lucas S."/>
            <person name="Lapidus A."/>
            <person name="Glavina del Rio T."/>
            <person name="Pitluck S."/>
            <person name="Goltsman E."/>
            <person name="Clum A."/>
            <person name="Sun H."/>
            <person name="Schmutz J."/>
            <person name="Larimer F.W."/>
            <person name="Land M.L."/>
            <person name="Hauser L."/>
            <person name="Kyrpides N."/>
            <person name="Mikhailova N."/>
            <person name="Richardson P.P."/>
            <person name="Janssen P.H."/>
            <person name="de Vos W.M."/>
            <person name="Smidt H."/>
        </authorList>
    </citation>
    <scope>NUCLEOTIDE SEQUENCE [LARGE SCALE GENOMIC DNA]</scope>
    <source>
        <strain evidence="4">DSM 11246 / JCM 15787 / PB90-1</strain>
    </source>
</reference>
<dbReference type="KEGG" id="ote:Oter_2599"/>
<dbReference type="Proteomes" id="UP000007013">
    <property type="component" value="Chromosome"/>
</dbReference>
<evidence type="ECO:0000313" key="4">
    <source>
        <dbReference type="Proteomes" id="UP000007013"/>
    </source>
</evidence>
<feature type="region of interest" description="Disordered" evidence="1">
    <location>
        <begin position="219"/>
        <end position="251"/>
    </location>
</feature>
<dbReference type="OrthoDB" id="9809488at2"/>
<keyword evidence="4" id="KW-1185">Reference proteome</keyword>
<dbReference type="Pfam" id="PF01551">
    <property type="entry name" value="Peptidase_M23"/>
    <property type="match status" value="1"/>
</dbReference>
<dbReference type="PANTHER" id="PTHR21666:SF285">
    <property type="entry name" value="M23 FAMILY METALLOPEPTIDASE"/>
    <property type="match status" value="1"/>
</dbReference>
<evidence type="ECO:0000313" key="3">
    <source>
        <dbReference type="EMBL" id="ACB75881.1"/>
    </source>
</evidence>
<dbReference type="EMBL" id="CP001032">
    <property type="protein sequence ID" value="ACB75881.1"/>
    <property type="molecule type" value="Genomic_DNA"/>
</dbReference>
<accession>B1ZTZ9</accession>
<dbReference type="HOGENOM" id="CLU_1106286_0_0_0"/>
<dbReference type="InterPro" id="IPR011055">
    <property type="entry name" value="Dup_hybrid_motif"/>
</dbReference>
<sequence>MKKSVVFAFGLGLGAVFGVAGGIAFVAYSAQQSPRSTTFSNVALARAPFDGDWLISWGGEDPKDNHHIGSPPQDRAVDIRKIITGSGNQTSKGDPKKNESYGCWAQPIYSPIDGIVEVAVDGVPDNIPGELNRPSAMGNYMMLKSPDGFVVVLAHFKQGSIARKAGEQVKAGDFLALCGNSGNSTEPHLHMHVQSETSMARSVALRMVFPSITVDGVQKEKYSPTRGDVISSGQKKPNQVPEPTASGRGSS</sequence>
<feature type="domain" description="M23ase beta-sheet core" evidence="2">
    <location>
        <begin position="106"/>
        <end position="196"/>
    </location>
</feature>
<dbReference type="SUPFAM" id="SSF51261">
    <property type="entry name" value="Duplicated hybrid motif"/>
    <property type="match status" value="1"/>
</dbReference>
<dbReference type="AlphaFoldDB" id="B1ZTZ9"/>